<evidence type="ECO:0000256" key="2">
    <source>
        <dbReference type="ARBA" id="ARBA00022481"/>
    </source>
</evidence>
<gene>
    <name evidence="7" type="ORF">NITLEN_20528</name>
</gene>
<evidence type="ECO:0000256" key="5">
    <source>
        <dbReference type="ARBA" id="ARBA00023136"/>
    </source>
</evidence>
<evidence type="ECO:0000256" key="6">
    <source>
        <dbReference type="SAM" id="Phobius"/>
    </source>
</evidence>
<dbReference type="GO" id="GO:0015627">
    <property type="term" value="C:type II protein secretion system complex"/>
    <property type="evidence" value="ECO:0007669"/>
    <property type="project" value="InterPro"/>
</dbReference>
<keyword evidence="2" id="KW-0488">Methylation</keyword>
<comment type="subcellular location">
    <subcellularLocation>
        <location evidence="1">Membrane</location>
        <topology evidence="1">Single-pass membrane protein</topology>
    </subcellularLocation>
</comment>
<dbReference type="RefSeq" id="WP_121989209.1">
    <property type="nucleotide sequence ID" value="NZ_OUNR01000012.1"/>
</dbReference>
<keyword evidence="8" id="KW-1185">Reference proteome</keyword>
<dbReference type="Proteomes" id="UP000248168">
    <property type="component" value="Unassembled WGS sequence"/>
</dbReference>
<dbReference type="InterPro" id="IPR012902">
    <property type="entry name" value="N_methyl_site"/>
</dbReference>
<feature type="transmembrane region" description="Helical" evidence="6">
    <location>
        <begin position="21"/>
        <end position="47"/>
    </location>
</feature>
<protein>
    <submittedName>
        <fullName evidence="7">Putative Type IV pilin PilA</fullName>
    </submittedName>
</protein>
<evidence type="ECO:0000256" key="4">
    <source>
        <dbReference type="ARBA" id="ARBA00022989"/>
    </source>
</evidence>
<dbReference type="Pfam" id="PF07963">
    <property type="entry name" value="N_methyl"/>
    <property type="match status" value="1"/>
</dbReference>
<sequence length="171" mass="18649">MIHSRPNRLSKIRLQEGGFTLLEIMIVVVIVGIAAALAVPNLTFMYAKYELYQTTTTLYNRLLMARTAAISRNAMIVAMPVNIPLGQDRVTFTAPLGAETFPLNVKLVLPLPVNPIGYTPRGLSTSPLAVQTIQLQSVRNPSLIYTISLAPSGKVTWCRQAINPCVLNATS</sequence>
<reference evidence="8" key="1">
    <citation type="submission" date="2018-04" db="EMBL/GenBank/DDBJ databases">
        <authorList>
            <person name="Lucker S."/>
            <person name="Sakoula D."/>
        </authorList>
    </citation>
    <scope>NUCLEOTIDE SEQUENCE [LARGE SCALE GENOMIC DNA]</scope>
</reference>
<dbReference type="EMBL" id="OUNR01000012">
    <property type="protein sequence ID" value="SPP64888.1"/>
    <property type="molecule type" value="Genomic_DNA"/>
</dbReference>
<evidence type="ECO:0000256" key="1">
    <source>
        <dbReference type="ARBA" id="ARBA00004167"/>
    </source>
</evidence>
<dbReference type="PROSITE" id="PS00409">
    <property type="entry name" value="PROKAR_NTER_METHYL"/>
    <property type="match status" value="1"/>
</dbReference>
<proteinExistence type="predicted"/>
<dbReference type="Gene3D" id="3.30.700.10">
    <property type="entry name" value="Glycoprotein, Type 4 Pilin"/>
    <property type="match status" value="1"/>
</dbReference>
<dbReference type="PRINTS" id="PR00885">
    <property type="entry name" value="BCTERIALGSPH"/>
</dbReference>
<evidence type="ECO:0000313" key="7">
    <source>
        <dbReference type="EMBL" id="SPP64888.1"/>
    </source>
</evidence>
<evidence type="ECO:0000256" key="3">
    <source>
        <dbReference type="ARBA" id="ARBA00022692"/>
    </source>
</evidence>
<organism evidence="7 8">
    <name type="scientific">Nitrospira lenta</name>
    <dbReference type="NCBI Taxonomy" id="1436998"/>
    <lineage>
        <taxon>Bacteria</taxon>
        <taxon>Pseudomonadati</taxon>
        <taxon>Nitrospirota</taxon>
        <taxon>Nitrospiria</taxon>
        <taxon>Nitrospirales</taxon>
        <taxon>Nitrospiraceae</taxon>
        <taxon>Nitrospira</taxon>
    </lineage>
</organism>
<dbReference type="GO" id="GO:0016020">
    <property type="term" value="C:membrane"/>
    <property type="evidence" value="ECO:0007669"/>
    <property type="project" value="UniProtKB-SubCell"/>
</dbReference>
<keyword evidence="4 6" id="KW-1133">Transmembrane helix</keyword>
<dbReference type="GO" id="GO:0015628">
    <property type="term" value="P:protein secretion by the type II secretion system"/>
    <property type="evidence" value="ECO:0007669"/>
    <property type="project" value="InterPro"/>
</dbReference>
<dbReference type="InParanoid" id="A0A330L4Y0"/>
<name>A0A330L4Y0_9BACT</name>
<accession>A0A330L4Y0</accession>
<dbReference type="SUPFAM" id="SSF54523">
    <property type="entry name" value="Pili subunits"/>
    <property type="match status" value="1"/>
</dbReference>
<dbReference type="OrthoDB" id="5918848at2"/>
<dbReference type="AlphaFoldDB" id="A0A330L4Y0"/>
<evidence type="ECO:0000313" key="8">
    <source>
        <dbReference type="Proteomes" id="UP000248168"/>
    </source>
</evidence>
<dbReference type="InterPro" id="IPR045584">
    <property type="entry name" value="Pilin-like"/>
</dbReference>
<dbReference type="InterPro" id="IPR002416">
    <property type="entry name" value="T2SS_protein-GspH"/>
</dbReference>
<keyword evidence="3 6" id="KW-0812">Transmembrane</keyword>
<keyword evidence="5 6" id="KW-0472">Membrane</keyword>
<dbReference type="NCBIfam" id="TIGR02532">
    <property type="entry name" value="IV_pilin_GFxxxE"/>
    <property type="match status" value="1"/>
</dbReference>